<accession>A0A382BWS7</accession>
<dbReference type="InterPro" id="IPR048289">
    <property type="entry name" value="RRM2_NsCP33-like"/>
</dbReference>
<dbReference type="InterPro" id="IPR012677">
    <property type="entry name" value="Nucleotide-bd_a/b_plait_sf"/>
</dbReference>
<dbReference type="Pfam" id="PF00076">
    <property type="entry name" value="RRM_1"/>
    <property type="match status" value="1"/>
</dbReference>
<dbReference type="Gene3D" id="3.30.70.330">
    <property type="match status" value="1"/>
</dbReference>
<evidence type="ECO:0000259" key="3">
    <source>
        <dbReference type="PROSITE" id="PS50102"/>
    </source>
</evidence>
<evidence type="ECO:0000256" key="2">
    <source>
        <dbReference type="SAM" id="MobiDB-lite"/>
    </source>
</evidence>
<organism evidence="4">
    <name type="scientific">marine metagenome</name>
    <dbReference type="NCBI Taxonomy" id="408172"/>
    <lineage>
        <taxon>unclassified sequences</taxon>
        <taxon>metagenomes</taxon>
        <taxon>ecological metagenomes</taxon>
    </lineage>
</organism>
<dbReference type="PANTHER" id="PTHR48027">
    <property type="entry name" value="HETEROGENEOUS NUCLEAR RIBONUCLEOPROTEIN 87F-RELATED"/>
    <property type="match status" value="1"/>
</dbReference>
<dbReference type="SMART" id="SM00360">
    <property type="entry name" value="RRM"/>
    <property type="match status" value="1"/>
</dbReference>
<dbReference type="CDD" id="cd21608">
    <property type="entry name" value="RRM2_NsCP33_like"/>
    <property type="match status" value="1"/>
</dbReference>
<dbReference type="InterPro" id="IPR052462">
    <property type="entry name" value="SLIRP/GR-RBP-like"/>
</dbReference>
<sequence>MSLPLPVYPDRSLNGNRRAPAESVYASNVSQFLNHASFPFPPTCPRHWHLAASLSKCQETIDRMNIYVGNLSYQTTEDELRDLFAEFGDVVSAKLIADKFTGQSKGFGFVEMSNNSEAQKAMDELNGRDVNGRSVTVNQARPRQDRSRGGGGGGRGYGGGNRY</sequence>
<dbReference type="InterPro" id="IPR000504">
    <property type="entry name" value="RRM_dom"/>
</dbReference>
<proteinExistence type="predicted"/>
<dbReference type="PROSITE" id="PS50102">
    <property type="entry name" value="RRM"/>
    <property type="match status" value="1"/>
</dbReference>
<evidence type="ECO:0000313" key="4">
    <source>
        <dbReference type="EMBL" id="SVB18250.1"/>
    </source>
</evidence>
<dbReference type="SUPFAM" id="SSF54928">
    <property type="entry name" value="RNA-binding domain, RBD"/>
    <property type="match status" value="1"/>
</dbReference>
<dbReference type="AlphaFoldDB" id="A0A382BWS7"/>
<dbReference type="GO" id="GO:0003723">
    <property type="term" value="F:RNA binding"/>
    <property type="evidence" value="ECO:0007669"/>
    <property type="project" value="UniProtKB-KW"/>
</dbReference>
<gene>
    <name evidence="4" type="ORF">METZ01_LOCUS171104</name>
</gene>
<name>A0A382BWS7_9ZZZZ</name>
<evidence type="ECO:0000256" key="1">
    <source>
        <dbReference type="ARBA" id="ARBA00022884"/>
    </source>
</evidence>
<keyword evidence="1" id="KW-0694">RNA-binding</keyword>
<dbReference type="InterPro" id="IPR035979">
    <property type="entry name" value="RBD_domain_sf"/>
</dbReference>
<feature type="compositionally biased region" description="Gly residues" evidence="2">
    <location>
        <begin position="149"/>
        <end position="163"/>
    </location>
</feature>
<feature type="region of interest" description="Disordered" evidence="2">
    <location>
        <begin position="124"/>
        <end position="163"/>
    </location>
</feature>
<reference evidence="4" key="1">
    <citation type="submission" date="2018-05" db="EMBL/GenBank/DDBJ databases">
        <authorList>
            <person name="Lanie J.A."/>
            <person name="Ng W.-L."/>
            <person name="Kazmierczak K.M."/>
            <person name="Andrzejewski T.M."/>
            <person name="Davidsen T.M."/>
            <person name="Wayne K.J."/>
            <person name="Tettelin H."/>
            <person name="Glass J.I."/>
            <person name="Rusch D."/>
            <person name="Podicherti R."/>
            <person name="Tsui H.-C.T."/>
            <person name="Winkler M.E."/>
        </authorList>
    </citation>
    <scope>NUCLEOTIDE SEQUENCE</scope>
</reference>
<protein>
    <recommendedName>
        <fullName evidence="3">RRM domain-containing protein</fullName>
    </recommendedName>
</protein>
<dbReference type="EMBL" id="UINC01031735">
    <property type="protein sequence ID" value="SVB18250.1"/>
    <property type="molecule type" value="Genomic_DNA"/>
</dbReference>
<feature type="domain" description="RRM" evidence="3">
    <location>
        <begin position="64"/>
        <end position="142"/>
    </location>
</feature>